<accession>A0A402CZ72</accession>
<dbReference type="RefSeq" id="WP_119322604.1">
    <property type="nucleotide sequence ID" value="NZ_AP025739.1"/>
</dbReference>
<name>A0A402CZ72_9BACT</name>
<dbReference type="PANTHER" id="PTHR36109">
    <property type="entry name" value="MEMBRANE PROTEIN-RELATED"/>
    <property type="match status" value="1"/>
</dbReference>
<dbReference type="KEGG" id="ccot:CCAX7_15690"/>
<proteinExistence type="predicted"/>
<dbReference type="EMBL" id="AP025739">
    <property type="protein sequence ID" value="BDI29518.1"/>
    <property type="molecule type" value="Genomic_DNA"/>
</dbReference>
<keyword evidence="2" id="KW-1185">Reference proteome</keyword>
<sequence>MNAIQEPTAHVTTGQVAAAFVDRAHAEEAILALEAASFPREAIGAAIRNHNEEKLLIEHTGAHGTGEERTSIVEGGLIGGFVGAIIGFGILSVPGVGPVIAGGVLASALAGAGIGAASGGIHAALTHLGLSVEQADELETHFRAGAALVIVNAGARADEAMRIFDKFGGVTHASPVEEALTEEEAEEIEEKAW</sequence>
<organism evidence="1 2">
    <name type="scientific">Capsulimonas corticalis</name>
    <dbReference type="NCBI Taxonomy" id="2219043"/>
    <lineage>
        <taxon>Bacteria</taxon>
        <taxon>Bacillati</taxon>
        <taxon>Armatimonadota</taxon>
        <taxon>Armatimonadia</taxon>
        <taxon>Capsulimonadales</taxon>
        <taxon>Capsulimonadaceae</taxon>
        <taxon>Capsulimonas</taxon>
    </lineage>
</organism>
<evidence type="ECO:0000313" key="2">
    <source>
        <dbReference type="Proteomes" id="UP000287394"/>
    </source>
</evidence>
<dbReference type="AlphaFoldDB" id="A0A402CZ72"/>
<dbReference type="PANTHER" id="PTHR36109:SF2">
    <property type="entry name" value="MEMBRANE PROTEIN"/>
    <property type="match status" value="1"/>
</dbReference>
<protein>
    <submittedName>
        <fullName evidence="1">Uncharacterized protein</fullName>
    </submittedName>
</protein>
<dbReference type="Proteomes" id="UP000287394">
    <property type="component" value="Chromosome"/>
</dbReference>
<dbReference type="InterPro" id="IPR052948">
    <property type="entry name" value="Low_temp-induced_all0457"/>
</dbReference>
<evidence type="ECO:0000313" key="1">
    <source>
        <dbReference type="EMBL" id="BDI29518.1"/>
    </source>
</evidence>
<reference evidence="1 2" key="1">
    <citation type="journal article" date="2019" name="Int. J. Syst. Evol. Microbiol.">
        <title>Capsulimonas corticalis gen. nov., sp. nov., an aerobic capsulated bacterium, of a novel bacterial order, Capsulimonadales ord. nov., of the class Armatimonadia of the phylum Armatimonadetes.</title>
        <authorList>
            <person name="Li J."/>
            <person name="Kudo C."/>
            <person name="Tonouchi A."/>
        </authorList>
    </citation>
    <scope>NUCLEOTIDE SEQUENCE [LARGE SCALE GENOMIC DNA]</scope>
    <source>
        <strain evidence="1 2">AX-7</strain>
    </source>
</reference>
<gene>
    <name evidence="1" type="ORF">CCAX7_15690</name>
</gene>